<evidence type="ECO:0000313" key="2">
    <source>
        <dbReference type="EMBL" id="GGY92403.1"/>
    </source>
</evidence>
<reference evidence="2" key="1">
    <citation type="journal article" date="2014" name="Int. J. Syst. Evol. Microbiol.">
        <title>Complete genome sequence of Corynebacterium casei LMG S-19264T (=DSM 44701T), isolated from a smear-ripened cheese.</title>
        <authorList>
            <consortium name="US DOE Joint Genome Institute (JGI-PGF)"/>
            <person name="Walter F."/>
            <person name="Albersmeier A."/>
            <person name="Kalinowski J."/>
            <person name="Ruckert C."/>
        </authorList>
    </citation>
    <scope>NUCLEOTIDE SEQUENCE</scope>
    <source>
        <strain evidence="2">KCTC 32255</strain>
    </source>
</reference>
<keyword evidence="3" id="KW-1185">Reference proteome</keyword>
<protein>
    <submittedName>
        <fullName evidence="2">Uncharacterized protein</fullName>
    </submittedName>
</protein>
<dbReference type="EMBL" id="BMZA01000001">
    <property type="protein sequence ID" value="GGY92403.1"/>
    <property type="molecule type" value="Genomic_DNA"/>
</dbReference>
<proteinExistence type="predicted"/>
<name>A0A918P9F0_9SPHN</name>
<gene>
    <name evidence="2" type="ORF">GCM10011614_03980</name>
</gene>
<dbReference type="RefSeq" id="WP_189619408.1">
    <property type="nucleotide sequence ID" value="NZ_BMZA01000001.1"/>
</dbReference>
<organism evidence="2 3">
    <name type="scientific">Novosphingobium colocasiae</name>
    <dbReference type="NCBI Taxonomy" id="1256513"/>
    <lineage>
        <taxon>Bacteria</taxon>
        <taxon>Pseudomonadati</taxon>
        <taxon>Pseudomonadota</taxon>
        <taxon>Alphaproteobacteria</taxon>
        <taxon>Sphingomonadales</taxon>
        <taxon>Sphingomonadaceae</taxon>
        <taxon>Novosphingobium</taxon>
    </lineage>
</organism>
<dbReference type="Proteomes" id="UP000648075">
    <property type="component" value="Unassembled WGS sequence"/>
</dbReference>
<dbReference type="AlphaFoldDB" id="A0A918P9F0"/>
<comment type="caution">
    <text evidence="2">The sequence shown here is derived from an EMBL/GenBank/DDBJ whole genome shotgun (WGS) entry which is preliminary data.</text>
</comment>
<keyword evidence="1" id="KW-0732">Signal</keyword>
<feature type="signal peptide" evidence="1">
    <location>
        <begin position="1"/>
        <end position="22"/>
    </location>
</feature>
<accession>A0A918P9F0</accession>
<reference evidence="2" key="2">
    <citation type="submission" date="2020-09" db="EMBL/GenBank/DDBJ databases">
        <authorList>
            <person name="Sun Q."/>
            <person name="Kim S."/>
        </authorList>
    </citation>
    <scope>NUCLEOTIDE SEQUENCE</scope>
    <source>
        <strain evidence="2">KCTC 32255</strain>
    </source>
</reference>
<feature type="chain" id="PRO_5037941079" evidence="1">
    <location>
        <begin position="23"/>
        <end position="205"/>
    </location>
</feature>
<evidence type="ECO:0000256" key="1">
    <source>
        <dbReference type="SAM" id="SignalP"/>
    </source>
</evidence>
<sequence length="205" mass="22761">MLKFPGVAMGLVLLCCAPAGYASRLEKSNVSSFPEDMARDDSLMRIAGENPLWVANGLGPYVSRWRMEISGIKRDKLIIRLDEHSSGKVSGTYIRIYKSNRALRLREKRGFAISRPAFEALKSEAAQKGILNLPRQGWELSSDPETICMDGEDVLIERVDARGYYATGGNSWCSAPAYFLEFAARIIRLSGGFGLSLLVYAEDDR</sequence>
<evidence type="ECO:0000313" key="3">
    <source>
        <dbReference type="Proteomes" id="UP000648075"/>
    </source>
</evidence>